<dbReference type="AlphaFoldDB" id="A0A0H2VKP0"/>
<dbReference type="EMBL" id="AAMHNJ010000005">
    <property type="protein sequence ID" value="EDH3994931.1"/>
    <property type="molecule type" value="Genomic_DNA"/>
</dbReference>
<dbReference type="EMBL" id="DAASLV010000041">
    <property type="protein sequence ID" value="HAE6056305.1"/>
    <property type="molecule type" value="Genomic_DNA"/>
</dbReference>
<dbReference type="Pfam" id="PF01797">
    <property type="entry name" value="Y1_Tnp"/>
    <property type="match status" value="1"/>
</dbReference>
<dbReference type="EMBL" id="DAASYX010000004">
    <property type="protein sequence ID" value="HAE7597621.1"/>
    <property type="molecule type" value="Genomic_DNA"/>
</dbReference>
<dbReference type="HOGENOM" id="CLU_101320_2_1_6"/>
<evidence type="ECO:0000313" key="28">
    <source>
        <dbReference type="EMBL" id="HAE9016954.1"/>
    </source>
</evidence>
<gene>
    <name evidence="2" type="ordered locus">t0101</name>
    <name evidence="17" type="ORF">CAJ76_08175</name>
    <name evidence="18" type="ORF">CAJ80_07815</name>
    <name evidence="19" type="ORF">CAL67_15410</name>
    <name evidence="21" type="ORF">CB224_05935</name>
    <name evidence="22" type="ORF">CC884_05550</name>
    <name evidence="23" type="ORF">CC972_02865</name>
    <name evidence="4" type="ORF">D6Q30_05535</name>
    <name evidence="6" type="ORF">DNM71_05695</name>
    <name evidence="7" type="ORF">DNV09_01910</name>
    <name evidence="8" type="ORF">DS261_06500</name>
    <name evidence="3" type="ORF">DUQ91_07665</name>
    <name evidence="5" type="ORF">DUV11_06605</name>
    <name evidence="9" type="ORF">DVG36_05850</name>
    <name evidence="10" type="ORF">EBC38_06210</name>
    <name evidence="11" type="ORF">ELQ62_05780</name>
    <name evidence="12" type="ORF">EU445_06340</name>
    <name evidence="13" type="ORF">EVI00_07500</name>
    <name evidence="15" type="ORF">F9R11_08640</name>
    <name evidence="16" type="ORF">F9Y21_06265</name>
    <name evidence="24" type="ORF">G3V49_002942</name>
    <name evidence="25" type="ORF">G4I71_003648</name>
    <name evidence="26" type="ORF">G4L28_001056</name>
    <name evidence="27" type="ORF">G4P30_000927</name>
    <name evidence="28" type="ORF">G4Y41_003687</name>
    <name evidence="29" type="ORF">G9264_004300</name>
    <name evidence="20" type="ORF">GDI29_07505</name>
    <name evidence="14" type="ORF">ZZ17_12835</name>
</gene>
<organism evidence="2 30">
    <name type="scientific">Salmonella typhi</name>
    <dbReference type="NCBI Taxonomy" id="90370"/>
    <lineage>
        <taxon>Bacteria</taxon>
        <taxon>Pseudomonadati</taxon>
        <taxon>Pseudomonadota</taxon>
        <taxon>Gammaproteobacteria</taxon>
        <taxon>Enterobacterales</taxon>
        <taxon>Enterobacteriaceae</taxon>
        <taxon>Salmonella</taxon>
    </lineage>
</organism>
<dbReference type="EMBL" id="AAHWWI010000005">
    <property type="protein sequence ID" value="ECB2192633.1"/>
    <property type="molecule type" value="Genomic_DNA"/>
</dbReference>
<evidence type="ECO:0000313" key="6">
    <source>
        <dbReference type="EMBL" id="EBV0719821.1"/>
    </source>
</evidence>
<dbReference type="Proteomes" id="UP000002670">
    <property type="component" value="Chromosome"/>
</dbReference>
<dbReference type="NCBIfam" id="NF033573">
    <property type="entry name" value="transpos_IS200"/>
    <property type="match status" value="1"/>
</dbReference>
<reference evidence="2 30" key="1">
    <citation type="journal article" date="2003" name="J. Bacteriol.">
        <title>Comparative genomics of Salmonella enterica serovar Typhi strains Ty2 and CT18.</title>
        <authorList>
            <person name="Deng W."/>
            <person name="Liou S.R."/>
            <person name="Plunkett G.III."/>
            <person name="Mayhew G.F."/>
            <person name="Rose D.J."/>
            <person name="Burland V."/>
            <person name="Kodoyianni V."/>
            <person name="Schwartz D.C."/>
            <person name="Blattner F.R."/>
        </authorList>
    </citation>
    <scope>NUCLEOTIDE SEQUENCE [LARGE SCALE GENOMIC DNA]</scope>
    <source>
        <strain evidence="30">ATCC 700931 / Ty2</strain>
        <strain evidence="2">Ty2</strain>
    </source>
</reference>
<name>A0A0H2VKP0_SALTI</name>
<dbReference type="EMBL" id="AAHRAJ010000005">
    <property type="protein sequence ID" value="EBZ4081483.1"/>
    <property type="molecule type" value="Genomic_DNA"/>
</dbReference>
<evidence type="ECO:0000313" key="10">
    <source>
        <dbReference type="EMBL" id="EBZ4081483.1"/>
    </source>
</evidence>
<evidence type="ECO:0000313" key="17">
    <source>
        <dbReference type="EMBL" id="EDG8856873.1"/>
    </source>
</evidence>
<evidence type="ECO:0000313" key="5">
    <source>
        <dbReference type="EMBL" id="EBS5363769.1"/>
    </source>
</evidence>
<evidence type="ECO:0000313" key="20">
    <source>
        <dbReference type="EMBL" id="EDH3994931.1"/>
    </source>
</evidence>
<dbReference type="GO" id="GO:0006313">
    <property type="term" value="P:DNA transposition"/>
    <property type="evidence" value="ECO:0007669"/>
    <property type="project" value="InterPro"/>
</dbReference>
<evidence type="ECO:0000313" key="8">
    <source>
        <dbReference type="EMBL" id="EBX7033176.1"/>
    </source>
</evidence>
<evidence type="ECO:0000313" key="22">
    <source>
        <dbReference type="EMBL" id="EDI0957300.1"/>
    </source>
</evidence>
<evidence type="ECO:0000259" key="1">
    <source>
        <dbReference type="SMART" id="SM01321"/>
    </source>
</evidence>
<dbReference type="EMBL" id="AE014613">
    <property type="protein sequence ID" value="AAO67834.1"/>
    <property type="molecule type" value="Genomic_DNA"/>
</dbReference>
<dbReference type="EMBL" id="AAGULE010000007">
    <property type="protein sequence ID" value="EBS1097832.1"/>
    <property type="molecule type" value="Genomic_DNA"/>
</dbReference>
<evidence type="ECO:0000313" key="2">
    <source>
        <dbReference type="EMBL" id="AAO67834.1"/>
    </source>
</evidence>
<dbReference type="EMBL" id="AAHEEH010000002">
    <property type="protein sequence ID" value="EBV1031531.1"/>
    <property type="molecule type" value="Genomic_DNA"/>
</dbReference>
<dbReference type="EMBL" id="AAMICL010000005">
    <property type="protein sequence ID" value="EDH5800251.1"/>
    <property type="molecule type" value="Genomic_DNA"/>
</dbReference>
<dbReference type="EMBL" id="AAMFRJ010000046">
    <property type="protein sequence ID" value="EDG8934035.1"/>
    <property type="molecule type" value="Genomic_DNA"/>
</dbReference>
<evidence type="ECO:0000313" key="9">
    <source>
        <dbReference type="EMBL" id="EBY2833244.1"/>
    </source>
</evidence>
<evidence type="ECO:0000313" key="19">
    <source>
        <dbReference type="EMBL" id="EDG8934035.1"/>
    </source>
</evidence>
<dbReference type="EMBL" id="AAGUIA010000006">
    <property type="protein sequence ID" value="EBS0136784.1"/>
    <property type="molecule type" value="Genomic_DNA"/>
</dbReference>
<evidence type="ECO:0000313" key="14">
    <source>
        <dbReference type="EMBL" id="ECV8216554.1"/>
    </source>
</evidence>
<dbReference type="PANTHER" id="PTHR33360:SF2">
    <property type="entry name" value="TRANSPOSASE FOR INSERTION SEQUENCE ELEMENT IS200"/>
    <property type="match status" value="1"/>
</dbReference>
<evidence type="ECO:0000313" key="23">
    <source>
        <dbReference type="EMBL" id="EDI1137683.1"/>
    </source>
</evidence>
<reference evidence="24" key="2">
    <citation type="journal article" date="2018" name="Genome Biol.">
        <title>SKESA: strategic k-mer extension for scrupulous assemblies.</title>
        <authorList>
            <person name="Souvorov A."/>
            <person name="Agarwala R."/>
            <person name="Lipman D.J."/>
        </authorList>
    </citation>
    <scope>NUCLEOTIDE SEQUENCE</scope>
    <source>
        <strain evidence="25">09-1978</strain>
        <strain evidence="27">09-1979</strain>
        <strain evidence="24">10-1436</strain>
        <strain evidence="26">11-2088</strain>
        <strain evidence="29">12-0098</strain>
        <strain evidence="28">12-2005</strain>
    </source>
</reference>
<protein>
    <submittedName>
        <fullName evidence="2">IS element transposase</fullName>
    </submittedName>
    <submittedName>
        <fullName evidence="3">IS200/IS605-like element ISSen6 family transposase</fullName>
    </submittedName>
</protein>
<dbReference type="PANTHER" id="PTHR33360">
    <property type="entry name" value="TRANSPOSASE FOR INSERTION SEQUENCE ELEMENT IS200"/>
    <property type="match status" value="1"/>
</dbReference>
<dbReference type="EMBL" id="DAARDQ010000041">
    <property type="protein sequence ID" value="HAE1997892.1"/>
    <property type="molecule type" value="Genomic_DNA"/>
</dbReference>
<evidence type="ECO:0000313" key="7">
    <source>
        <dbReference type="EMBL" id="EBV1031531.1"/>
    </source>
</evidence>
<dbReference type="GO" id="GO:0004803">
    <property type="term" value="F:transposase activity"/>
    <property type="evidence" value="ECO:0007669"/>
    <property type="project" value="InterPro"/>
</dbReference>
<dbReference type="RefSeq" id="WP_000458341.1">
    <property type="nucleotide sequence ID" value="NZ_CALNVT020000001.1"/>
</dbReference>
<sequence>MFATLLFLRSTSIQKHKINRSRHAAFLLHVHLVFITKYRRKILGESHYAAFHQYAAEVCRDFGGELKESNGDVDHVHMLIEYPPTVQLSVLVNSLKAVTSRRLRNEFIDLRGAYGKAVLWSRSYFAGSCGGAPLEVVKQYIQHQRG</sequence>
<dbReference type="EMBL" id="AAKUKE010000017">
    <property type="protein sequence ID" value="ECV8216554.1"/>
    <property type="molecule type" value="Genomic_DNA"/>
</dbReference>
<dbReference type="GO" id="GO:0003677">
    <property type="term" value="F:DNA binding"/>
    <property type="evidence" value="ECO:0007669"/>
    <property type="project" value="InterPro"/>
</dbReference>
<dbReference type="EMBL" id="AALNBT010000006">
    <property type="protein sequence ID" value="EDB3135644.1"/>
    <property type="molecule type" value="Genomic_DNA"/>
</dbReference>
<evidence type="ECO:0000313" key="24">
    <source>
        <dbReference type="EMBL" id="HAE1997892.1"/>
    </source>
</evidence>
<proteinExistence type="predicted"/>
<dbReference type="EMBL" id="AALNGB010000004">
    <property type="protein sequence ID" value="EDB3625827.1"/>
    <property type="molecule type" value="Genomic_DNA"/>
</dbReference>
<dbReference type="EMBL" id="AAGVVD010000005">
    <property type="protein sequence ID" value="EBS5363769.1"/>
    <property type="molecule type" value="Genomic_DNA"/>
</dbReference>
<dbReference type="EMBL" id="AAHNRO010000005">
    <property type="protein sequence ID" value="EBY2833244.1"/>
    <property type="molecule type" value="Genomic_DNA"/>
</dbReference>
<evidence type="ECO:0000313" key="16">
    <source>
        <dbReference type="EMBL" id="EDB3625827.1"/>
    </source>
</evidence>
<evidence type="ECO:0000313" key="29">
    <source>
        <dbReference type="EMBL" id="HAF7400699.1"/>
    </source>
</evidence>
<evidence type="ECO:0000313" key="11">
    <source>
        <dbReference type="EMBL" id="ECA4923512.1"/>
    </source>
</evidence>
<dbReference type="SMART" id="SM01321">
    <property type="entry name" value="Y1_Tnp"/>
    <property type="match status" value="1"/>
</dbReference>
<dbReference type="EMBL" id="AAHEBT010000004">
    <property type="protein sequence ID" value="EBV0719821.1"/>
    <property type="molecule type" value="Genomic_DNA"/>
</dbReference>
<evidence type="ECO:0000313" key="21">
    <source>
        <dbReference type="EMBL" id="EDH5800251.1"/>
    </source>
</evidence>
<reference evidence="3" key="4">
    <citation type="submission" date="2018-07" db="EMBL/GenBank/DDBJ databases">
        <authorList>
            <person name="Ashton P.M."/>
            <person name="Dallman T."/>
            <person name="Nair S."/>
            <person name="De Pinna E."/>
            <person name="Peters T."/>
            <person name="Grant K."/>
        </authorList>
    </citation>
    <scope>NUCLEOTIDE SEQUENCE</scope>
    <source>
        <strain evidence="19">116585</strain>
        <strain evidence="18">132015</strain>
        <strain evidence="14">14549</strain>
        <strain evidence="17">189261</strain>
        <strain evidence="23">338438</strain>
        <strain evidence="22">339489</strain>
        <strain evidence="21">365365</strain>
        <strain evidence="9">524805</strain>
        <strain evidence="7">531284</strain>
        <strain evidence="6">539099</strain>
        <strain evidence="8">550116</strain>
        <strain evidence="12">550675</strain>
        <strain evidence="5">550679</strain>
        <strain evidence="3">568336</strain>
        <strain evidence="4">606246</strain>
        <strain evidence="10">619925</strain>
        <strain evidence="11">656788</strain>
        <strain evidence="13">673629</strain>
        <strain evidence="15">814947</strain>
        <strain evidence="16">815592</strain>
        <strain evidence="20">824494</strain>
    </source>
</reference>
<dbReference type="EMBL" id="AAMJUX010000005">
    <property type="protein sequence ID" value="EDI0957300.1"/>
    <property type="molecule type" value="Genomic_DNA"/>
</dbReference>
<evidence type="ECO:0000313" key="18">
    <source>
        <dbReference type="EMBL" id="EDG8901361.1"/>
    </source>
</evidence>
<dbReference type="EMBL" id="AAMFRD010000009">
    <property type="protein sequence ID" value="EDG8901361.1"/>
    <property type="molecule type" value="Genomic_DNA"/>
</dbReference>
<dbReference type="EMBL" id="AAHWPO010000005">
    <property type="protein sequence ID" value="ECB1384203.1"/>
    <property type="molecule type" value="Genomic_DNA"/>
</dbReference>
<dbReference type="EMBL" id="AAMJWL010000002">
    <property type="protein sequence ID" value="EDI1137683.1"/>
    <property type="molecule type" value="Genomic_DNA"/>
</dbReference>
<dbReference type="KEGG" id="stt:t0101"/>
<evidence type="ECO:0000313" key="26">
    <source>
        <dbReference type="EMBL" id="HAE6906504.1"/>
    </source>
</evidence>
<dbReference type="EMBL" id="DAASSY010000007">
    <property type="protein sequence ID" value="HAE6906504.1"/>
    <property type="molecule type" value="Genomic_DNA"/>
</dbReference>
<evidence type="ECO:0000313" key="12">
    <source>
        <dbReference type="EMBL" id="ECB1384203.1"/>
    </source>
</evidence>
<keyword evidence="30" id="KW-1185">Reference proteome</keyword>
<evidence type="ECO:0000313" key="15">
    <source>
        <dbReference type="EMBL" id="EDB3135644.1"/>
    </source>
</evidence>
<evidence type="ECO:0000313" key="4">
    <source>
        <dbReference type="EMBL" id="EBS1097832.1"/>
    </source>
</evidence>
<dbReference type="EMBL" id="AAMFQS010000007">
    <property type="protein sequence ID" value="EDG8856873.1"/>
    <property type="molecule type" value="Genomic_DNA"/>
</dbReference>
<dbReference type="Gene3D" id="3.30.70.1290">
    <property type="entry name" value="Transposase IS200-like"/>
    <property type="match status" value="1"/>
</dbReference>
<evidence type="ECO:0000313" key="27">
    <source>
        <dbReference type="EMBL" id="HAE7597621.1"/>
    </source>
</evidence>
<reference evidence="24" key="3">
    <citation type="submission" date="2018-07" db="EMBL/GenBank/DDBJ databases">
        <authorList>
            <consortium name="NCBI Pathogen Detection Project"/>
        </authorList>
    </citation>
    <scope>NUCLEOTIDE SEQUENCE</scope>
    <source>
        <strain evidence="25">09-1978</strain>
        <strain evidence="27">09-1979</strain>
        <strain evidence="24">10-1436</strain>
        <strain evidence="26">11-2088</strain>
        <strain evidence="29">12-0098</strain>
        <strain evidence="28">12-2005</strain>
    </source>
</reference>
<dbReference type="SUPFAM" id="SSF143422">
    <property type="entry name" value="Transposase IS200-like"/>
    <property type="match status" value="1"/>
</dbReference>
<dbReference type="EMBL" id="AAHLZU010000005">
    <property type="protein sequence ID" value="EBX7033176.1"/>
    <property type="molecule type" value="Genomic_DNA"/>
</dbReference>
<dbReference type="EMBL" id="DAAWDS010000065">
    <property type="protein sequence ID" value="HAF7400699.1"/>
    <property type="molecule type" value="Genomic_DNA"/>
</dbReference>
<evidence type="ECO:0000313" key="30">
    <source>
        <dbReference type="Proteomes" id="UP000002670"/>
    </source>
</evidence>
<evidence type="ECO:0000313" key="3">
    <source>
        <dbReference type="EMBL" id="EBS0136784.1"/>
    </source>
</evidence>
<accession>A0A0H2VKP0</accession>
<dbReference type="InterPro" id="IPR036515">
    <property type="entry name" value="Transposase_17_sf"/>
</dbReference>
<evidence type="ECO:0000313" key="25">
    <source>
        <dbReference type="EMBL" id="HAE6056305.1"/>
    </source>
</evidence>
<dbReference type="EMBL" id="AAHUNO010000006">
    <property type="protein sequence ID" value="ECA4923512.1"/>
    <property type="molecule type" value="Genomic_DNA"/>
</dbReference>
<feature type="domain" description="Transposase IS200-like" evidence="1">
    <location>
        <begin position="25"/>
        <end position="144"/>
    </location>
</feature>
<dbReference type="InterPro" id="IPR002686">
    <property type="entry name" value="Transposase_17"/>
</dbReference>
<dbReference type="EMBL" id="DAATOU010000076">
    <property type="protein sequence ID" value="HAE9016954.1"/>
    <property type="molecule type" value="Genomic_DNA"/>
</dbReference>
<evidence type="ECO:0000313" key="13">
    <source>
        <dbReference type="EMBL" id="ECB2192633.1"/>
    </source>
</evidence>